<feature type="region of interest" description="Disordered" evidence="1">
    <location>
        <begin position="1"/>
        <end position="29"/>
    </location>
</feature>
<dbReference type="CDD" id="cd00593">
    <property type="entry name" value="RIBOc"/>
    <property type="match status" value="1"/>
</dbReference>
<name>A0A5C3QQ23_9AGAR</name>
<feature type="compositionally biased region" description="Polar residues" evidence="1">
    <location>
        <begin position="573"/>
        <end position="591"/>
    </location>
</feature>
<gene>
    <name evidence="3" type="ORF">BDV98DRAFT_602549</name>
</gene>
<feature type="region of interest" description="Disordered" evidence="1">
    <location>
        <begin position="737"/>
        <end position="796"/>
    </location>
</feature>
<dbReference type="SUPFAM" id="SSF69065">
    <property type="entry name" value="RNase III domain-like"/>
    <property type="match status" value="1"/>
</dbReference>
<accession>A0A5C3QQ23</accession>
<feature type="compositionally biased region" description="Polar residues" evidence="1">
    <location>
        <begin position="423"/>
        <end position="433"/>
    </location>
</feature>
<feature type="region of interest" description="Disordered" evidence="1">
    <location>
        <begin position="269"/>
        <end position="372"/>
    </location>
</feature>
<dbReference type="EMBL" id="ML178819">
    <property type="protein sequence ID" value="TFL04083.1"/>
    <property type="molecule type" value="Genomic_DNA"/>
</dbReference>
<evidence type="ECO:0000313" key="3">
    <source>
        <dbReference type="EMBL" id="TFL04083.1"/>
    </source>
</evidence>
<dbReference type="GO" id="GO:0004525">
    <property type="term" value="F:ribonuclease III activity"/>
    <property type="evidence" value="ECO:0007669"/>
    <property type="project" value="InterPro"/>
</dbReference>
<reference evidence="3 4" key="1">
    <citation type="journal article" date="2019" name="Nat. Ecol. Evol.">
        <title>Megaphylogeny resolves global patterns of mushroom evolution.</title>
        <authorList>
            <person name="Varga T."/>
            <person name="Krizsan K."/>
            <person name="Foldi C."/>
            <person name="Dima B."/>
            <person name="Sanchez-Garcia M."/>
            <person name="Sanchez-Ramirez S."/>
            <person name="Szollosi G.J."/>
            <person name="Szarkandi J.G."/>
            <person name="Papp V."/>
            <person name="Albert L."/>
            <person name="Andreopoulos W."/>
            <person name="Angelini C."/>
            <person name="Antonin V."/>
            <person name="Barry K.W."/>
            <person name="Bougher N.L."/>
            <person name="Buchanan P."/>
            <person name="Buyck B."/>
            <person name="Bense V."/>
            <person name="Catcheside P."/>
            <person name="Chovatia M."/>
            <person name="Cooper J."/>
            <person name="Damon W."/>
            <person name="Desjardin D."/>
            <person name="Finy P."/>
            <person name="Geml J."/>
            <person name="Haridas S."/>
            <person name="Hughes K."/>
            <person name="Justo A."/>
            <person name="Karasinski D."/>
            <person name="Kautmanova I."/>
            <person name="Kiss B."/>
            <person name="Kocsube S."/>
            <person name="Kotiranta H."/>
            <person name="LaButti K.M."/>
            <person name="Lechner B.E."/>
            <person name="Liimatainen K."/>
            <person name="Lipzen A."/>
            <person name="Lukacs Z."/>
            <person name="Mihaltcheva S."/>
            <person name="Morgado L.N."/>
            <person name="Niskanen T."/>
            <person name="Noordeloos M.E."/>
            <person name="Ohm R.A."/>
            <person name="Ortiz-Santana B."/>
            <person name="Ovrebo C."/>
            <person name="Racz N."/>
            <person name="Riley R."/>
            <person name="Savchenko A."/>
            <person name="Shiryaev A."/>
            <person name="Soop K."/>
            <person name="Spirin V."/>
            <person name="Szebenyi C."/>
            <person name="Tomsovsky M."/>
            <person name="Tulloss R.E."/>
            <person name="Uehling J."/>
            <person name="Grigoriev I.V."/>
            <person name="Vagvolgyi C."/>
            <person name="Papp T."/>
            <person name="Martin F.M."/>
            <person name="Miettinen O."/>
            <person name="Hibbett D.S."/>
            <person name="Nagy L.G."/>
        </authorList>
    </citation>
    <scope>NUCLEOTIDE SEQUENCE [LARGE SCALE GENOMIC DNA]</scope>
    <source>
        <strain evidence="3 4">CBS 309.79</strain>
    </source>
</reference>
<dbReference type="Gene3D" id="1.10.1520.10">
    <property type="entry name" value="Ribonuclease III domain"/>
    <property type="match status" value="1"/>
</dbReference>
<feature type="compositionally biased region" description="Basic residues" evidence="1">
    <location>
        <begin position="770"/>
        <end position="786"/>
    </location>
</feature>
<feature type="compositionally biased region" description="Low complexity" evidence="1">
    <location>
        <begin position="548"/>
        <end position="565"/>
    </location>
</feature>
<feature type="compositionally biased region" description="Low complexity" evidence="1">
    <location>
        <begin position="449"/>
        <end position="467"/>
    </location>
</feature>
<evidence type="ECO:0000259" key="2">
    <source>
        <dbReference type="PROSITE" id="PS50142"/>
    </source>
</evidence>
<protein>
    <recommendedName>
        <fullName evidence="2">RNase III domain-containing protein</fullName>
    </recommendedName>
</protein>
<evidence type="ECO:0000256" key="1">
    <source>
        <dbReference type="SAM" id="MobiDB-lite"/>
    </source>
</evidence>
<dbReference type="Proteomes" id="UP000305067">
    <property type="component" value="Unassembled WGS sequence"/>
</dbReference>
<feature type="domain" description="RNase III" evidence="2">
    <location>
        <begin position="96"/>
        <end position="181"/>
    </location>
</feature>
<sequence length="796" mass="86251">MSSRQPSDFGPSRRPNEPFSFGGSSSSEKRFTFVAPPPLNQSSDRTYCGNCHSWSNPIDYPWQSAVRRRVVRFVSSIQSPEPLSFSWIWEELERLQRILALDVLEHSGDGVWHILLTVVLRYFFPGRTPDFYSTNRRSLESNEIFVLYLIQCGEREEDYSTRKEMADKFEAIIGALFEESGFDGVVEFMMRAFGPMMYAAVDAYNKARPSSYLPPRFKRSDQVFSDWIACDKPPLFEFMRHTNYVQFCQDACLLASPYFLQRRDTIQKSNASSSPAAPSSAATSSQTATPATATPPTATPSNVTPPTAASSSNAKPHAASKRLDKAPSSSTDPHLEPARFVAKRPVPLSYSSNGKRSKRSKTNHVANNISSLDTQVRGSMLLETSSSGRSTSVLAAPISSSSLKHDSDVTLSAKRIQSSAFLTSTPHSQVKQVEQSRRAIHKATSSALPTEPSASSKPSTSSHSTVSIQRQLLNPEPSSHRRSTSRSDLSSSGSYKHIKMTRTLTSDYINRAAVSQSPAPRLGPSPSILTAPRLSGDLRLIDRIERGSSASSSSTSLQSKSVEQSRVGRTHRSTVSSSMPKPDTFSPTMSTDAGDPQAATGSHARKHVADPPGSARRIPLSSSKPSANTLLASATLEKENASSAGSDSVVKPAIVRSSTSNRVSGSGSSPTARNVMPHGRLFASAVASLPLVAEATGSKLAPRGWEPVPPAQQMALGKPSGEQVTPAPCLLQHPHEKENVPTQASKTIPHAQTGSSGSDEVHASKSQSLFRKRVLGTHRGTSRRLRSLGDQDDQER</sequence>
<dbReference type="InterPro" id="IPR036389">
    <property type="entry name" value="RNase_III_sf"/>
</dbReference>
<organism evidence="3 4">
    <name type="scientific">Pterulicium gracile</name>
    <dbReference type="NCBI Taxonomy" id="1884261"/>
    <lineage>
        <taxon>Eukaryota</taxon>
        <taxon>Fungi</taxon>
        <taxon>Dikarya</taxon>
        <taxon>Basidiomycota</taxon>
        <taxon>Agaricomycotina</taxon>
        <taxon>Agaricomycetes</taxon>
        <taxon>Agaricomycetidae</taxon>
        <taxon>Agaricales</taxon>
        <taxon>Pleurotineae</taxon>
        <taxon>Pterulaceae</taxon>
        <taxon>Pterulicium</taxon>
    </lineage>
</organism>
<feature type="compositionally biased region" description="Polar residues" evidence="1">
    <location>
        <begin position="740"/>
        <end position="769"/>
    </location>
</feature>
<feature type="compositionally biased region" description="Low complexity" evidence="1">
    <location>
        <begin position="271"/>
        <end position="312"/>
    </location>
</feature>
<dbReference type="STRING" id="1884261.A0A5C3QQ23"/>
<feature type="region of interest" description="Disordered" evidence="1">
    <location>
        <begin position="546"/>
        <end position="626"/>
    </location>
</feature>
<evidence type="ECO:0000313" key="4">
    <source>
        <dbReference type="Proteomes" id="UP000305067"/>
    </source>
</evidence>
<dbReference type="InterPro" id="IPR000999">
    <property type="entry name" value="RNase_III_dom"/>
</dbReference>
<feature type="region of interest" description="Disordered" evidence="1">
    <location>
        <begin position="515"/>
        <end position="534"/>
    </location>
</feature>
<feature type="compositionally biased region" description="Polar residues" evidence="1">
    <location>
        <begin position="363"/>
        <end position="372"/>
    </location>
</feature>
<dbReference type="PROSITE" id="PS50142">
    <property type="entry name" value="RNASE_3_2"/>
    <property type="match status" value="1"/>
</dbReference>
<feature type="region of interest" description="Disordered" evidence="1">
    <location>
        <begin position="423"/>
        <end position="498"/>
    </location>
</feature>
<dbReference type="OrthoDB" id="416741at2759"/>
<dbReference type="GO" id="GO:0006396">
    <property type="term" value="P:RNA processing"/>
    <property type="evidence" value="ECO:0007669"/>
    <property type="project" value="InterPro"/>
</dbReference>
<dbReference type="AlphaFoldDB" id="A0A5C3QQ23"/>
<keyword evidence="4" id="KW-1185">Reference proteome</keyword>
<proteinExistence type="predicted"/>